<evidence type="ECO:0000313" key="1">
    <source>
        <dbReference type="EMBL" id="CAG7908273.1"/>
    </source>
</evidence>
<evidence type="ECO:0000313" key="2">
    <source>
        <dbReference type="EMBL" id="VDD15568.1"/>
    </source>
</evidence>
<proteinExistence type="predicted"/>
<dbReference type="EMBL" id="LR031576">
    <property type="protein sequence ID" value="VDD15568.1"/>
    <property type="molecule type" value="Genomic_DNA"/>
</dbReference>
<name>A0A3P6CPI1_BRACM</name>
<dbReference type="AlphaFoldDB" id="A0A3P6CPI1"/>
<organism evidence="2">
    <name type="scientific">Brassica campestris</name>
    <name type="common">Field mustard</name>
    <dbReference type="NCBI Taxonomy" id="3711"/>
    <lineage>
        <taxon>Eukaryota</taxon>
        <taxon>Viridiplantae</taxon>
        <taxon>Streptophyta</taxon>
        <taxon>Embryophyta</taxon>
        <taxon>Tracheophyta</taxon>
        <taxon>Spermatophyta</taxon>
        <taxon>Magnoliopsida</taxon>
        <taxon>eudicotyledons</taxon>
        <taxon>Gunneridae</taxon>
        <taxon>Pentapetalae</taxon>
        <taxon>rosids</taxon>
        <taxon>malvids</taxon>
        <taxon>Brassicales</taxon>
        <taxon>Brassicaceae</taxon>
        <taxon>Brassiceae</taxon>
        <taxon>Brassica</taxon>
    </lineage>
</organism>
<sequence length="155" mass="17949">MHFCKLYGKKLQLKRVVKVNAEIASLYNSYSTSEVIDPVDNSLHTFQTMVTDAGKEKKASLILLTKICRIKPQIPGSLGDATVFWDFNAIDDFYKTDMPDWPFNDGVDNPHLYQVKESELVDNEWIYLYAEAALFSEWRSEMSDYTPFKMKKVMV</sequence>
<accession>A0A3P6CPI1</accession>
<dbReference type="EMBL" id="LS974620">
    <property type="protein sequence ID" value="CAG7908273.1"/>
    <property type="molecule type" value="Genomic_DNA"/>
</dbReference>
<dbReference type="Proteomes" id="UP000694005">
    <property type="component" value="Chromosome A04"/>
</dbReference>
<dbReference type="Pfam" id="PF04776">
    <property type="entry name" value="protein_MS5"/>
    <property type="match status" value="1"/>
</dbReference>
<gene>
    <name evidence="2" type="ORF">BRAA04T18517Z</name>
    <name evidence="1" type="ORF">BRAPAZ1V2_A04P31740.2</name>
</gene>
<dbReference type="InterPro" id="IPR006462">
    <property type="entry name" value="MS5"/>
</dbReference>
<reference evidence="2" key="1">
    <citation type="submission" date="2018-11" db="EMBL/GenBank/DDBJ databases">
        <authorList>
            <consortium name="Genoscope - CEA"/>
            <person name="William W."/>
        </authorList>
    </citation>
    <scope>NUCLEOTIDE SEQUENCE</scope>
</reference>
<protein>
    <submittedName>
        <fullName evidence="1">Uncharacterized protein</fullName>
    </submittedName>
</protein>
<dbReference type="PANTHER" id="PTHR31260:SF41">
    <property type="entry name" value="CYSTATIN DOMAIN-CONTAINING PROTEIN"/>
    <property type="match status" value="1"/>
</dbReference>
<dbReference type="Gramene" id="A04p31740.2_BraZ1">
    <property type="protein sequence ID" value="A04p31740.2_BraZ1.CDS"/>
    <property type="gene ID" value="A04g31740.2_BraZ1"/>
</dbReference>
<dbReference type="PANTHER" id="PTHR31260">
    <property type="entry name" value="CYSTATIN/MONELLIN SUPERFAMILY PROTEIN"/>
    <property type="match status" value="1"/>
</dbReference>